<dbReference type="PANTHER" id="PTHR34220:SF7">
    <property type="entry name" value="SENSOR HISTIDINE KINASE YPDA"/>
    <property type="match status" value="1"/>
</dbReference>
<evidence type="ECO:0000313" key="4">
    <source>
        <dbReference type="Proteomes" id="UP000607559"/>
    </source>
</evidence>
<evidence type="ECO:0000259" key="2">
    <source>
        <dbReference type="Pfam" id="PF06580"/>
    </source>
</evidence>
<sequence length="342" mass="39513">MFMRLSLKKATPRQLELLVWLFVFLITFMSYLPMDGFWQALIYGTMNLSFYAAIIYGNIGLLYPRLYEKGHIVLYVLGSAALLIAVGVSRTWLSVTIYNRWFATKPEALDIWSYLYHSITGVAIFVLSFVFRIAMAYFRLKRQAEQMLEQKSQAELNLLKSQVQPHFLFNTLNNIYYEAYREAAPQTALLIGRLSDIMRYFVDESPREKVALSTEIKFLENYIALEEIRIRHGVTVNFHKDYEGEPFLPPMLLMTFVENLFKHGIDRSATGNSIHLSLAQQDGHLIFTTENALPENAPAPNKRGFGLQNLEKRLTLLYGDRFVLTTNRTTTHFKALLKIPLV</sequence>
<evidence type="ECO:0000256" key="1">
    <source>
        <dbReference type="SAM" id="Phobius"/>
    </source>
</evidence>
<keyword evidence="1" id="KW-1133">Transmembrane helix</keyword>
<feature type="transmembrane region" description="Helical" evidence="1">
    <location>
        <begin position="40"/>
        <end position="63"/>
    </location>
</feature>
<dbReference type="Proteomes" id="UP000607559">
    <property type="component" value="Unassembled WGS sequence"/>
</dbReference>
<keyword evidence="3" id="KW-0808">Transferase</keyword>
<feature type="transmembrane region" description="Helical" evidence="1">
    <location>
        <begin position="15"/>
        <end position="34"/>
    </location>
</feature>
<keyword evidence="1" id="KW-0812">Transmembrane</keyword>
<dbReference type="Gene3D" id="3.30.565.10">
    <property type="entry name" value="Histidine kinase-like ATPase, C-terminal domain"/>
    <property type="match status" value="1"/>
</dbReference>
<proteinExistence type="predicted"/>
<dbReference type="GO" id="GO:0016020">
    <property type="term" value="C:membrane"/>
    <property type="evidence" value="ECO:0007669"/>
    <property type="project" value="InterPro"/>
</dbReference>
<feature type="transmembrane region" description="Helical" evidence="1">
    <location>
        <begin position="113"/>
        <end position="138"/>
    </location>
</feature>
<dbReference type="InterPro" id="IPR050640">
    <property type="entry name" value="Bact_2-comp_sensor_kinase"/>
</dbReference>
<name>A0A8J2UAB1_9BACT</name>
<gene>
    <name evidence="3" type="ORF">GCM10011511_10550</name>
</gene>
<dbReference type="Pfam" id="PF06580">
    <property type="entry name" value="His_kinase"/>
    <property type="match status" value="1"/>
</dbReference>
<feature type="transmembrane region" description="Helical" evidence="1">
    <location>
        <begin position="72"/>
        <end position="93"/>
    </location>
</feature>
<dbReference type="InterPro" id="IPR010559">
    <property type="entry name" value="Sig_transdc_His_kin_internal"/>
</dbReference>
<dbReference type="EMBL" id="BMJC01000001">
    <property type="protein sequence ID" value="GGA89201.1"/>
    <property type="molecule type" value="Genomic_DNA"/>
</dbReference>
<feature type="domain" description="Signal transduction histidine kinase internal region" evidence="2">
    <location>
        <begin position="154"/>
        <end position="231"/>
    </location>
</feature>
<keyword evidence="4" id="KW-1185">Reference proteome</keyword>
<comment type="caution">
    <text evidence="3">The sequence shown here is derived from an EMBL/GenBank/DDBJ whole genome shotgun (WGS) entry which is preliminary data.</text>
</comment>
<dbReference type="AlphaFoldDB" id="A0A8J2UAB1"/>
<protein>
    <submittedName>
        <fullName evidence="3">Histidine kinase</fullName>
    </submittedName>
</protein>
<dbReference type="PANTHER" id="PTHR34220">
    <property type="entry name" value="SENSOR HISTIDINE KINASE YPDA"/>
    <property type="match status" value="1"/>
</dbReference>
<dbReference type="InterPro" id="IPR036890">
    <property type="entry name" value="HATPase_C_sf"/>
</dbReference>
<reference evidence="3" key="2">
    <citation type="submission" date="2020-09" db="EMBL/GenBank/DDBJ databases">
        <authorList>
            <person name="Sun Q."/>
            <person name="Zhou Y."/>
        </authorList>
    </citation>
    <scope>NUCLEOTIDE SEQUENCE</scope>
    <source>
        <strain evidence="3">CGMCC 1.15448</strain>
    </source>
</reference>
<accession>A0A8J2UAB1</accession>
<evidence type="ECO:0000313" key="3">
    <source>
        <dbReference type="EMBL" id="GGA89201.1"/>
    </source>
</evidence>
<reference evidence="3" key="1">
    <citation type="journal article" date="2014" name="Int. J. Syst. Evol. Microbiol.">
        <title>Complete genome sequence of Corynebacterium casei LMG S-19264T (=DSM 44701T), isolated from a smear-ripened cheese.</title>
        <authorList>
            <consortium name="US DOE Joint Genome Institute (JGI-PGF)"/>
            <person name="Walter F."/>
            <person name="Albersmeier A."/>
            <person name="Kalinowski J."/>
            <person name="Ruckert C."/>
        </authorList>
    </citation>
    <scope>NUCLEOTIDE SEQUENCE</scope>
    <source>
        <strain evidence="3">CGMCC 1.15448</strain>
    </source>
</reference>
<organism evidence="3 4">
    <name type="scientific">Puia dinghuensis</name>
    <dbReference type="NCBI Taxonomy" id="1792502"/>
    <lineage>
        <taxon>Bacteria</taxon>
        <taxon>Pseudomonadati</taxon>
        <taxon>Bacteroidota</taxon>
        <taxon>Chitinophagia</taxon>
        <taxon>Chitinophagales</taxon>
        <taxon>Chitinophagaceae</taxon>
        <taxon>Puia</taxon>
    </lineage>
</organism>
<keyword evidence="3" id="KW-0418">Kinase</keyword>
<keyword evidence="1" id="KW-0472">Membrane</keyword>
<dbReference type="GO" id="GO:0000155">
    <property type="term" value="F:phosphorelay sensor kinase activity"/>
    <property type="evidence" value="ECO:0007669"/>
    <property type="project" value="InterPro"/>
</dbReference>